<dbReference type="InterPro" id="IPR036709">
    <property type="entry name" value="Autotransporte_beta_dom_sf"/>
</dbReference>
<dbReference type="PATRIC" id="fig|1379910.4.peg.1468"/>
<evidence type="ECO:0000313" key="1">
    <source>
        <dbReference type="EMBL" id="AKQ45398.1"/>
    </source>
</evidence>
<sequence>MLGVTQVKAQENRGFLIPAKVIKHSVMVGGSVAGSYSRVSETRIDDKITGNKQNFSLDGKVGYFVWDDVALGIRASVNHERLQMEDQAGTNSTVALAGPFARYYLDNGIFGEGSAAIGKINKPGSTKKEAHEFRAGVGYAIFINPKVAVEPALLFSYYEEINQSEAKSKRTELGPLLNIGIQIYLFQERKFKL</sequence>
<dbReference type="EMBL" id="CP010777">
    <property type="protein sequence ID" value="AKQ45398.1"/>
    <property type="molecule type" value="Genomic_DNA"/>
</dbReference>
<keyword evidence="2" id="KW-1185">Reference proteome</keyword>
<proteinExistence type="predicted"/>
<protein>
    <recommendedName>
        <fullName evidence="3">Outer membrane protein beta-barrel domain-containing protein</fullName>
    </recommendedName>
</protein>
<evidence type="ECO:0008006" key="3">
    <source>
        <dbReference type="Google" id="ProtNLM"/>
    </source>
</evidence>
<reference evidence="1 2" key="1">
    <citation type="submission" date="2015-01" db="EMBL/GenBank/DDBJ databases">
        <title>Rufibacter sp./DG31D/ whole genome sequencing.</title>
        <authorList>
            <person name="Kim M.K."/>
            <person name="Srinivasan S."/>
            <person name="Lee J.-J."/>
        </authorList>
    </citation>
    <scope>NUCLEOTIDE SEQUENCE [LARGE SCALE GENOMIC DNA]</scope>
    <source>
        <strain evidence="1 2">DG31D</strain>
    </source>
</reference>
<accession>A0A0H4VJ36</accession>
<dbReference type="KEGG" id="ruf:TH63_06715"/>
<gene>
    <name evidence="1" type="ORF">TH63_06715</name>
</gene>
<dbReference type="SUPFAM" id="SSF103515">
    <property type="entry name" value="Autotransporter"/>
    <property type="match status" value="1"/>
</dbReference>
<dbReference type="STRING" id="1379910.TH63_06715"/>
<organism evidence="1 2">
    <name type="scientific">Rufibacter radiotolerans</name>
    <dbReference type="NCBI Taxonomy" id="1379910"/>
    <lineage>
        <taxon>Bacteria</taxon>
        <taxon>Pseudomonadati</taxon>
        <taxon>Bacteroidota</taxon>
        <taxon>Cytophagia</taxon>
        <taxon>Cytophagales</taxon>
        <taxon>Hymenobacteraceae</taxon>
        <taxon>Rufibacter</taxon>
    </lineage>
</organism>
<evidence type="ECO:0000313" key="2">
    <source>
        <dbReference type="Proteomes" id="UP000036458"/>
    </source>
</evidence>
<name>A0A0H4VJ36_9BACT</name>
<dbReference type="Proteomes" id="UP000036458">
    <property type="component" value="Chromosome"/>
</dbReference>
<dbReference type="AlphaFoldDB" id="A0A0H4VJ36"/>